<dbReference type="AlphaFoldDB" id="A0A0C2MYW1"/>
<protein>
    <submittedName>
        <fullName evidence="1">Uncharacterized protein</fullName>
    </submittedName>
</protein>
<dbReference type="EMBL" id="JWZT01001192">
    <property type="protein sequence ID" value="KII72526.1"/>
    <property type="molecule type" value="Genomic_DNA"/>
</dbReference>
<sequence>MALRVEIEIVAIRPKRKLAVLIEERLTDKGQNTTSSPTLRCKSCRTYLSPRTDGFVIREPQMEERNSDCRIDYLIIYTQFLTVKDELIRKLRQDSWLGIFCLYLIDIPPESYHEIVVGTIIKTLYTILLKIVQKSFEEQQANVYRSISIELRMIERFQANGTNICEGNQSVNNRYSFTDIDIETPFEQHLFRELTSRILQQGVFHDDVILTMEDIKKTITETGLKGYDCFDVFCHFNNAVGIMIKYFHSRTTFAMKEKDLSFKSMKKTLREANITKEKPSEGKPKRFPAAPCYFPLLIELAKLSCHHTKMDQTRYIPYSKLSSESQREVCRCINWSQHEYGRGKLEASLIPYASNNNEEMAVLESLIGILIPTTVSRRSFQPKTLKIFISY</sequence>
<name>A0A0C2MYW1_THEKT</name>
<keyword evidence="2" id="KW-1185">Reference proteome</keyword>
<evidence type="ECO:0000313" key="1">
    <source>
        <dbReference type="EMBL" id="KII72526.1"/>
    </source>
</evidence>
<comment type="caution">
    <text evidence="1">The sequence shown here is derived from an EMBL/GenBank/DDBJ whole genome shotgun (WGS) entry which is preliminary data.</text>
</comment>
<dbReference type="Proteomes" id="UP000031668">
    <property type="component" value="Unassembled WGS sequence"/>
</dbReference>
<evidence type="ECO:0000313" key="2">
    <source>
        <dbReference type="Proteomes" id="UP000031668"/>
    </source>
</evidence>
<accession>A0A0C2MYW1</accession>
<gene>
    <name evidence="1" type="ORF">RF11_01709</name>
</gene>
<reference evidence="1 2" key="1">
    <citation type="journal article" date="2014" name="Genome Biol. Evol.">
        <title>The genome of the myxosporean Thelohanellus kitauei shows adaptations to nutrient acquisition within its fish host.</title>
        <authorList>
            <person name="Yang Y."/>
            <person name="Xiong J."/>
            <person name="Zhou Z."/>
            <person name="Huo F."/>
            <person name="Miao W."/>
            <person name="Ran C."/>
            <person name="Liu Y."/>
            <person name="Zhang J."/>
            <person name="Feng J."/>
            <person name="Wang M."/>
            <person name="Wang M."/>
            <person name="Wang L."/>
            <person name="Yao B."/>
        </authorList>
    </citation>
    <scope>NUCLEOTIDE SEQUENCE [LARGE SCALE GENOMIC DNA]</scope>
    <source>
        <strain evidence="1">Wuqing</strain>
    </source>
</reference>
<proteinExistence type="predicted"/>
<organism evidence="1 2">
    <name type="scientific">Thelohanellus kitauei</name>
    <name type="common">Myxosporean</name>
    <dbReference type="NCBI Taxonomy" id="669202"/>
    <lineage>
        <taxon>Eukaryota</taxon>
        <taxon>Metazoa</taxon>
        <taxon>Cnidaria</taxon>
        <taxon>Myxozoa</taxon>
        <taxon>Myxosporea</taxon>
        <taxon>Bivalvulida</taxon>
        <taxon>Platysporina</taxon>
        <taxon>Myxobolidae</taxon>
        <taxon>Thelohanellus</taxon>
    </lineage>
</organism>